<gene>
    <name evidence="2" type="ORF">WJX73_005230</name>
</gene>
<sequence length="275" mass="31473">MQPRQRRRAQEAAQYAPRIAGQPADKKAPRLTSNCPHRQACKGSKERWHASPSRCWESVINWMNVLAFFDKFTSRSPSMNIALKAFWEFSQDRMEVDPLTFILFSSNEAEVAEAAARSFYSVRGLGWSNLSTDSLVLPAAMTVHRSGKQGYELGLEWLRRIACFGRNLDMHDNHETPEDPAKFLTSLKLNEITFLRGLETLIELFLQNGQEAAQRDLIKLKQMRVLRQWPTHGLSAPSKYEFIDPAMVALQVLRKDSSFEKAEGRVLEFLVTNKL</sequence>
<reference evidence="2 3" key="1">
    <citation type="journal article" date="2024" name="Nat. Commun.">
        <title>Phylogenomics reveals the evolutionary origins of lichenization in chlorophyte algae.</title>
        <authorList>
            <person name="Puginier C."/>
            <person name="Libourel C."/>
            <person name="Otte J."/>
            <person name="Skaloud P."/>
            <person name="Haon M."/>
            <person name="Grisel S."/>
            <person name="Petersen M."/>
            <person name="Berrin J.G."/>
            <person name="Delaux P.M."/>
            <person name="Dal Grande F."/>
            <person name="Keller J."/>
        </authorList>
    </citation>
    <scope>NUCLEOTIDE SEQUENCE [LARGE SCALE GENOMIC DNA]</scope>
    <source>
        <strain evidence="2 3">SAG 2036</strain>
    </source>
</reference>
<protein>
    <submittedName>
        <fullName evidence="2">Uncharacterized protein</fullName>
    </submittedName>
</protein>
<dbReference type="AlphaFoldDB" id="A0AAW1NTB6"/>
<organism evidence="2 3">
    <name type="scientific">Symbiochloris irregularis</name>
    <dbReference type="NCBI Taxonomy" id="706552"/>
    <lineage>
        <taxon>Eukaryota</taxon>
        <taxon>Viridiplantae</taxon>
        <taxon>Chlorophyta</taxon>
        <taxon>core chlorophytes</taxon>
        <taxon>Trebouxiophyceae</taxon>
        <taxon>Trebouxiales</taxon>
        <taxon>Trebouxiaceae</taxon>
        <taxon>Symbiochloris</taxon>
    </lineage>
</organism>
<name>A0AAW1NTB6_9CHLO</name>
<feature type="region of interest" description="Disordered" evidence="1">
    <location>
        <begin position="1"/>
        <end position="34"/>
    </location>
</feature>
<dbReference type="EMBL" id="JALJOQ010000145">
    <property type="protein sequence ID" value="KAK9794004.1"/>
    <property type="molecule type" value="Genomic_DNA"/>
</dbReference>
<evidence type="ECO:0000256" key="1">
    <source>
        <dbReference type="SAM" id="MobiDB-lite"/>
    </source>
</evidence>
<accession>A0AAW1NTB6</accession>
<evidence type="ECO:0000313" key="2">
    <source>
        <dbReference type="EMBL" id="KAK9794004.1"/>
    </source>
</evidence>
<proteinExistence type="predicted"/>
<comment type="caution">
    <text evidence="2">The sequence shown here is derived from an EMBL/GenBank/DDBJ whole genome shotgun (WGS) entry which is preliminary data.</text>
</comment>
<dbReference type="Proteomes" id="UP001465755">
    <property type="component" value="Unassembled WGS sequence"/>
</dbReference>
<evidence type="ECO:0000313" key="3">
    <source>
        <dbReference type="Proteomes" id="UP001465755"/>
    </source>
</evidence>
<keyword evidence="3" id="KW-1185">Reference proteome</keyword>